<dbReference type="PRINTS" id="PR00111">
    <property type="entry name" value="ABHYDROLASE"/>
</dbReference>
<evidence type="ECO:0000256" key="1">
    <source>
        <dbReference type="SAM" id="MobiDB-lite"/>
    </source>
</evidence>
<accession>A0A518GY71</accession>
<dbReference type="OrthoDB" id="9806902at2"/>
<proteinExistence type="predicted"/>
<keyword evidence="3" id="KW-0378">Hydrolase</keyword>
<dbReference type="Pfam" id="PF12146">
    <property type="entry name" value="Hydrolase_4"/>
    <property type="match status" value="1"/>
</dbReference>
<dbReference type="EC" id="3.1.1.-" evidence="3"/>
<dbReference type="Gene3D" id="3.40.50.1820">
    <property type="entry name" value="alpha/beta hydrolase"/>
    <property type="match status" value="1"/>
</dbReference>
<dbReference type="AlphaFoldDB" id="A0A518GY71"/>
<dbReference type="GO" id="GO:0016787">
    <property type="term" value="F:hydrolase activity"/>
    <property type="evidence" value="ECO:0007669"/>
    <property type="project" value="UniProtKB-KW"/>
</dbReference>
<dbReference type="SUPFAM" id="SSF53474">
    <property type="entry name" value="alpha/beta-Hydrolases"/>
    <property type="match status" value="1"/>
</dbReference>
<dbReference type="InterPro" id="IPR051044">
    <property type="entry name" value="MAG_DAG_Lipase"/>
</dbReference>
<evidence type="ECO:0000313" key="4">
    <source>
        <dbReference type="Proteomes" id="UP000317835"/>
    </source>
</evidence>
<dbReference type="RefSeq" id="WP_145267876.1">
    <property type="nucleotide sequence ID" value="NZ_CP036426.1"/>
</dbReference>
<dbReference type="InterPro" id="IPR000073">
    <property type="entry name" value="AB_hydrolase_1"/>
</dbReference>
<dbReference type="EMBL" id="CP036426">
    <property type="protein sequence ID" value="QDV33513.1"/>
    <property type="molecule type" value="Genomic_DNA"/>
</dbReference>
<feature type="domain" description="Serine aminopeptidase S33" evidence="2">
    <location>
        <begin position="35"/>
        <end position="268"/>
    </location>
</feature>
<reference evidence="3 4" key="1">
    <citation type="submission" date="2019-02" db="EMBL/GenBank/DDBJ databases">
        <title>Deep-cultivation of Planctomycetes and their phenomic and genomic characterization uncovers novel biology.</title>
        <authorList>
            <person name="Wiegand S."/>
            <person name="Jogler M."/>
            <person name="Boedeker C."/>
            <person name="Pinto D."/>
            <person name="Vollmers J."/>
            <person name="Rivas-Marin E."/>
            <person name="Kohn T."/>
            <person name="Peeters S.H."/>
            <person name="Heuer A."/>
            <person name="Rast P."/>
            <person name="Oberbeckmann S."/>
            <person name="Bunk B."/>
            <person name="Jeske O."/>
            <person name="Meyerdierks A."/>
            <person name="Storesund J.E."/>
            <person name="Kallscheuer N."/>
            <person name="Luecker S."/>
            <person name="Lage O.M."/>
            <person name="Pohl T."/>
            <person name="Merkel B.J."/>
            <person name="Hornburger P."/>
            <person name="Mueller R.-W."/>
            <person name="Bruemmer F."/>
            <person name="Labrenz M."/>
            <person name="Spormann A.M."/>
            <person name="Op den Camp H."/>
            <person name="Overmann J."/>
            <person name="Amann R."/>
            <person name="Jetten M.S.M."/>
            <person name="Mascher T."/>
            <person name="Medema M.H."/>
            <person name="Devos D.P."/>
            <person name="Kaster A.-K."/>
            <person name="Ovreas L."/>
            <person name="Rohde M."/>
            <person name="Galperin M.Y."/>
            <person name="Jogler C."/>
        </authorList>
    </citation>
    <scope>NUCLEOTIDE SEQUENCE [LARGE SCALE GENOMIC DNA]</scope>
    <source>
        <strain evidence="3 4">ElP</strain>
    </source>
</reference>
<keyword evidence="4" id="KW-1185">Reference proteome</keyword>
<gene>
    <name evidence="3" type="primary">ytpA_1</name>
    <name evidence="3" type="ORF">ElP_13860</name>
</gene>
<dbReference type="KEGG" id="tpla:ElP_13860"/>
<evidence type="ECO:0000259" key="2">
    <source>
        <dbReference type="Pfam" id="PF12146"/>
    </source>
</evidence>
<dbReference type="InterPro" id="IPR029058">
    <property type="entry name" value="AB_hydrolase_fold"/>
</dbReference>
<protein>
    <submittedName>
        <fullName evidence="3">Phospholipase YtpA</fullName>
        <ecNumber evidence="3">3.1.1.-</ecNumber>
    </submittedName>
</protein>
<dbReference type="InterPro" id="IPR022742">
    <property type="entry name" value="Hydrolase_4"/>
</dbReference>
<evidence type="ECO:0000313" key="3">
    <source>
        <dbReference type="EMBL" id="QDV33513.1"/>
    </source>
</evidence>
<name>A0A518GY71_9BACT</name>
<dbReference type="Proteomes" id="UP000317835">
    <property type="component" value="Chromosome"/>
</dbReference>
<feature type="region of interest" description="Disordered" evidence="1">
    <location>
        <begin position="293"/>
        <end position="319"/>
    </location>
</feature>
<dbReference type="PANTHER" id="PTHR11614">
    <property type="entry name" value="PHOSPHOLIPASE-RELATED"/>
    <property type="match status" value="1"/>
</dbReference>
<organism evidence="3 4">
    <name type="scientific">Tautonia plasticadhaerens</name>
    <dbReference type="NCBI Taxonomy" id="2527974"/>
    <lineage>
        <taxon>Bacteria</taxon>
        <taxon>Pseudomonadati</taxon>
        <taxon>Planctomycetota</taxon>
        <taxon>Planctomycetia</taxon>
        <taxon>Isosphaerales</taxon>
        <taxon>Isosphaeraceae</taxon>
        <taxon>Tautonia</taxon>
    </lineage>
</organism>
<sequence>MPSPPEPDVVSPEDVSIPVDGRAPLKGWHWHRPGPRGVLVVAHGLGEHSGLYRSLAEFLVPTLGVDVLAFDFLGHGRSPGRRGHLERYEQLLDDLLASTRWVARIRPGVPRFVLGHSNGGVVSILSLLREPDAADGLILSNPALRLKYQPPRHKLIAGHVLRVLAPWVTLSGPLPTGDLSRDPLQQVLIRGDHLMHNRLGPPLFFGMRAGGISALQHAPRMTTPLLVVVGDDDPIIEPDSGRSFHDRYGAEDKALRSEPGFVHAPLFDLGRGAIYGCLADWLRPRLSLSRDDVQFQSDGHPPSHGPDQPDRTIRGTMNR</sequence>